<dbReference type="PRINTS" id="PR00455">
    <property type="entry name" value="HTHTETR"/>
</dbReference>
<keyword evidence="5" id="KW-1185">Reference proteome</keyword>
<reference evidence="4 5" key="1">
    <citation type="submission" date="2024-04" db="EMBL/GenBank/DDBJ databases">
        <title>Defined microbial consortia suppress multidrug-resistant proinflammatory Enterobacteriaceae via ecological control.</title>
        <authorList>
            <person name="Furuichi M."/>
            <person name="Kawaguchi T."/>
            <person name="Pust M."/>
            <person name="Yasuma K."/>
            <person name="Plichta D."/>
            <person name="Hasegawa N."/>
            <person name="Ohya T."/>
            <person name="Bhattarai S."/>
            <person name="Sasajima S."/>
            <person name="Aoto Y."/>
            <person name="Tuganbaev T."/>
            <person name="Yaginuma M."/>
            <person name="Ueda M."/>
            <person name="Okahashi N."/>
            <person name="Amafuji K."/>
            <person name="Kiridooshi Y."/>
            <person name="Sugita K."/>
            <person name="Strazar M."/>
            <person name="Skelly A."/>
            <person name="Suda W."/>
            <person name="Hattori M."/>
            <person name="Nakamoto N."/>
            <person name="Caballero S."/>
            <person name="Norman J."/>
            <person name="Olle B."/>
            <person name="Tanoue T."/>
            <person name="Arita M."/>
            <person name="Bucci V."/>
            <person name="Atarashi K."/>
            <person name="Xavier R."/>
            <person name="Honda K."/>
        </authorList>
    </citation>
    <scope>NUCLEOTIDE SEQUENCE [LARGE SCALE GENOMIC DNA]</scope>
    <source>
        <strain evidence="5">k34-0107-D12</strain>
    </source>
</reference>
<keyword evidence="1 2" id="KW-0238">DNA-binding</keyword>
<sequence>MAKDKIRVSKPPEERRQEIMDTAMRVFAEKGYEQTTMRDIASAVGVVPGLCYRYFESKQVLFEQAVRQYVSDYCAPIVRALKEHSGDMSSAFDRAAALFLTSGSREKYDAFFHKEENRTFHTLLSYSICDYMLPFAAEFFDSLNANGTISISDTKSFSQFILYGQIPIINDESLTPEEKAARIKEYMSKLTK</sequence>
<dbReference type="Proteomes" id="UP001600941">
    <property type="component" value="Unassembled WGS sequence"/>
</dbReference>
<dbReference type="InterPro" id="IPR001647">
    <property type="entry name" value="HTH_TetR"/>
</dbReference>
<name>A0ABQ0BR35_9FIRM</name>
<dbReference type="EMBL" id="BAABZQ010000001">
    <property type="protein sequence ID" value="GAA6498995.1"/>
    <property type="molecule type" value="Genomic_DNA"/>
</dbReference>
<dbReference type="RefSeq" id="WP_033144066.1">
    <property type="nucleotide sequence ID" value="NZ_BAABZQ010000001.1"/>
</dbReference>
<dbReference type="PROSITE" id="PS50977">
    <property type="entry name" value="HTH_TETR_2"/>
    <property type="match status" value="1"/>
</dbReference>
<protein>
    <recommendedName>
        <fullName evidence="3">HTH tetR-type domain-containing protein</fullName>
    </recommendedName>
</protein>
<feature type="domain" description="HTH tetR-type" evidence="3">
    <location>
        <begin position="13"/>
        <end position="73"/>
    </location>
</feature>
<evidence type="ECO:0000313" key="5">
    <source>
        <dbReference type="Proteomes" id="UP001600941"/>
    </source>
</evidence>
<evidence type="ECO:0000256" key="1">
    <source>
        <dbReference type="ARBA" id="ARBA00023125"/>
    </source>
</evidence>
<dbReference type="Pfam" id="PF00440">
    <property type="entry name" value="TetR_N"/>
    <property type="match status" value="1"/>
</dbReference>
<dbReference type="PANTHER" id="PTHR30055:SF226">
    <property type="entry name" value="HTH-TYPE TRANSCRIPTIONAL REGULATOR PKSA"/>
    <property type="match status" value="1"/>
</dbReference>
<evidence type="ECO:0000313" key="4">
    <source>
        <dbReference type="EMBL" id="GAA6498995.1"/>
    </source>
</evidence>
<dbReference type="SUPFAM" id="SSF46689">
    <property type="entry name" value="Homeodomain-like"/>
    <property type="match status" value="1"/>
</dbReference>
<evidence type="ECO:0000256" key="2">
    <source>
        <dbReference type="PROSITE-ProRule" id="PRU00335"/>
    </source>
</evidence>
<dbReference type="PANTHER" id="PTHR30055">
    <property type="entry name" value="HTH-TYPE TRANSCRIPTIONAL REGULATOR RUTR"/>
    <property type="match status" value="1"/>
</dbReference>
<dbReference type="InterPro" id="IPR009057">
    <property type="entry name" value="Homeodomain-like_sf"/>
</dbReference>
<feature type="DNA-binding region" description="H-T-H motif" evidence="2">
    <location>
        <begin position="36"/>
        <end position="55"/>
    </location>
</feature>
<organism evidence="4 5">
    <name type="scientific">Blautia parvula</name>
    <dbReference type="NCBI Taxonomy" id="2877527"/>
    <lineage>
        <taxon>Bacteria</taxon>
        <taxon>Bacillati</taxon>
        <taxon>Bacillota</taxon>
        <taxon>Clostridia</taxon>
        <taxon>Lachnospirales</taxon>
        <taxon>Lachnospiraceae</taxon>
        <taxon>Blautia</taxon>
    </lineage>
</organism>
<accession>A0ABQ0BR35</accession>
<proteinExistence type="predicted"/>
<comment type="caution">
    <text evidence="4">The sequence shown here is derived from an EMBL/GenBank/DDBJ whole genome shotgun (WGS) entry which is preliminary data.</text>
</comment>
<evidence type="ECO:0000259" key="3">
    <source>
        <dbReference type="PROSITE" id="PS50977"/>
    </source>
</evidence>
<dbReference type="InterPro" id="IPR050109">
    <property type="entry name" value="HTH-type_TetR-like_transc_reg"/>
</dbReference>
<dbReference type="Gene3D" id="1.10.357.10">
    <property type="entry name" value="Tetracycline Repressor, domain 2"/>
    <property type="match status" value="1"/>
</dbReference>
<gene>
    <name evidence="4" type="ORF">K340107D12_18110</name>
</gene>